<name>A0A0V0S6S0_9BILA</name>
<evidence type="ECO:0000313" key="2">
    <source>
        <dbReference type="EMBL" id="KRX22454.1"/>
    </source>
</evidence>
<feature type="region of interest" description="Disordered" evidence="1">
    <location>
        <begin position="1"/>
        <end position="28"/>
    </location>
</feature>
<comment type="caution">
    <text evidence="2">The sequence shown here is derived from an EMBL/GenBank/DDBJ whole genome shotgun (WGS) entry which is preliminary data.</text>
</comment>
<reference evidence="2 3" key="1">
    <citation type="submission" date="2015-01" db="EMBL/GenBank/DDBJ databases">
        <title>Evolution of Trichinella species and genotypes.</title>
        <authorList>
            <person name="Korhonen P.K."/>
            <person name="Edoardo P."/>
            <person name="Giuseppe L.R."/>
            <person name="Gasser R.B."/>
        </authorList>
    </citation>
    <scope>NUCLEOTIDE SEQUENCE [LARGE SCALE GENOMIC DNA]</scope>
    <source>
        <strain evidence="2">ISS37</strain>
    </source>
</reference>
<dbReference type="AlphaFoldDB" id="A0A0V0S6S0"/>
<evidence type="ECO:0000256" key="1">
    <source>
        <dbReference type="SAM" id="MobiDB-lite"/>
    </source>
</evidence>
<sequence>MQRVQEDQPTGADDASLAGKSARIGNGKVPELTLPQFSGEVLEAALNFAYPLSCLHHREQYYTF</sequence>
<organism evidence="2 3">
    <name type="scientific">Trichinella nelsoni</name>
    <dbReference type="NCBI Taxonomy" id="6336"/>
    <lineage>
        <taxon>Eukaryota</taxon>
        <taxon>Metazoa</taxon>
        <taxon>Ecdysozoa</taxon>
        <taxon>Nematoda</taxon>
        <taxon>Enoplea</taxon>
        <taxon>Dorylaimia</taxon>
        <taxon>Trichinellida</taxon>
        <taxon>Trichinellidae</taxon>
        <taxon>Trichinella</taxon>
    </lineage>
</organism>
<dbReference type="Proteomes" id="UP000054630">
    <property type="component" value="Unassembled WGS sequence"/>
</dbReference>
<keyword evidence="3" id="KW-1185">Reference proteome</keyword>
<evidence type="ECO:0000313" key="3">
    <source>
        <dbReference type="Proteomes" id="UP000054630"/>
    </source>
</evidence>
<gene>
    <name evidence="2" type="ORF">T07_1109</name>
</gene>
<proteinExistence type="predicted"/>
<dbReference type="EMBL" id="JYDL01000031">
    <property type="protein sequence ID" value="KRX22454.1"/>
    <property type="molecule type" value="Genomic_DNA"/>
</dbReference>
<accession>A0A0V0S6S0</accession>
<protein>
    <submittedName>
        <fullName evidence="2">Uncharacterized protein</fullName>
    </submittedName>
</protein>